<feature type="region of interest" description="Disordered" evidence="2">
    <location>
        <begin position="1"/>
        <end position="27"/>
    </location>
</feature>
<name>A0A7R8ZNC1_9CRUS</name>
<dbReference type="SUPFAM" id="SSF46565">
    <property type="entry name" value="Chaperone J-domain"/>
    <property type="match status" value="1"/>
</dbReference>
<dbReference type="AlphaFoldDB" id="A0A7R8ZNC1"/>
<dbReference type="Gene3D" id="1.10.287.110">
    <property type="entry name" value="DnaJ domain"/>
    <property type="match status" value="1"/>
</dbReference>
<dbReference type="EMBL" id="OB661381">
    <property type="protein sequence ID" value="CAD7228091.1"/>
    <property type="molecule type" value="Genomic_DNA"/>
</dbReference>
<dbReference type="InterPro" id="IPR036869">
    <property type="entry name" value="J_dom_sf"/>
</dbReference>
<dbReference type="Pfam" id="PF00226">
    <property type="entry name" value="DnaJ"/>
    <property type="match status" value="1"/>
</dbReference>
<proteinExistence type="predicted"/>
<accession>A0A7R8ZNC1</accession>
<dbReference type="PANTHER" id="PTHR44157">
    <property type="entry name" value="DNAJ HOMOLOG SUBFAMILY C MEMBER 11"/>
    <property type="match status" value="1"/>
</dbReference>
<evidence type="ECO:0000313" key="3">
    <source>
        <dbReference type="EMBL" id="CAD7228091.1"/>
    </source>
</evidence>
<dbReference type="InterPro" id="IPR052243">
    <property type="entry name" value="Mito_inner_membrane_organizer"/>
</dbReference>
<protein>
    <submittedName>
        <fullName evidence="3">Uncharacterized protein</fullName>
    </submittedName>
</protein>
<sequence length="582" mass="65371">MSGEPFLDDWDATSPNEDGSGDAHGSSLEAYLDSEDYYAFFNLKKDASDEEITAAYRRLSRLYHPDKHKGEEQKKLAENLFGKTQRVYDVLSDPHKRAIYDTLGLKGLQVEGWEVIHRSKTPLEIREEYERLARLEADQRLQRQTNPRGVATLSINASEIFSPTDTDYGEDLVIPWIEVTGMTFSQQIECPLTLRDTAFLSGQCTTSNGTGIGFMTTAFRRVFSPDSWGEVEVGLGDRFNLGGKYFRSLSKRTFLTLSGALQFANDSVAPGGVVSLGSQLDRHITGFLTYEINPMHGQSLSTSLIRDTERYHLVVACRAGLPDSTVSCNLSWKFPQSDARLRGGLKLGLAGGSIEYGVEKKVSSFSWLSATMHVGYVDGVALRVRLRRGNQSYVANITLCEELLPSPVAYGTVVPLVAWAVLKALVVDPYLREQKLKEDLENRRMNREKIAAKRREAESAVLLMQETYQRIVREEESKEGLIIRFACWGKTEDAQRCSKETDPNASIAMEEVLIDVTIPLQCHVKDSKLIIHDNTSKSQLPGFYDPCIGEDKVLFVIYSFRGQEHQCLVEEMEALRLPRTCE</sequence>
<dbReference type="InterPro" id="IPR024586">
    <property type="entry name" value="DnaJ-like_C11_C"/>
</dbReference>
<organism evidence="3">
    <name type="scientific">Cyprideis torosa</name>
    <dbReference type="NCBI Taxonomy" id="163714"/>
    <lineage>
        <taxon>Eukaryota</taxon>
        <taxon>Metazoa</taxon>
        <taxon>Ecdysozoa</taxon>
        <taxon>Arthropoda</taxon>
        <taxon>Crustacea</taxon>
        <taxon>Oligostraca</taxon>
        <taxon>Ostracoda</taxon>
        <taxon>Podocopa</taxon>
        <taxon>Podocopida</taxon>
        <taxon>Cytherocopina</taxon>
        <taxon>Cytheroidea</taxon>
        <taxon>Cytherideidae</taxon>
        <taxon>Cyprideis</taxon>
    </lineage>
</organism>
<dbReference type="PANTHER" id="PTHR44157:SF1">
    <property type="entry name" value="DNAJ HOMOLOG SUBFAMILY C MEMBER 11"/>
    <property type="match status" value="1"/>
</dbReference>
<dbReference type="SMART" id="SM00271">
    <property type="entry name" value="DnaJ"/>
    <property type="match status" value="1"/>
</dbReference>
<dbReference type="InterPro" id="IPR001623">
    <property type="entry name" value="DnaJ_domain"/>
</dbReference>
<dbReference type="CDD" id="cd06257">
    <property type="entry name" value="DnaJ"/>
    <property type="match status" value="1"/>
</dbReference>
<evidence type="ECO:0000256" key="1">
    <source>
        <dbReference type="ARBA" id="ARBA00023186"/>
    </source>
</evidence>
<dbReference type="PRINTS" id="PR00625">
    <property type="entry name" value="JDOMAIN"/>
</dbReference>
<gene>
    <name evidence="3" type="ORF">CTOB1V02_LOCUS5980</name>
</gene>
<dbReference type="GO" id="GO:0042407">
    <property type="term" value="P:cristae formation"/>
    <property type="evidence" value="ECO:0007669"/>
    <property type="project" value="TreeGrafter"/>
</dbReference>
<dbReference type="PROSITE" id="PS50076">
    <property type="entry name" value="DNAJ_2"/>
    <property type="match status" value="1"/>
</dbReference>
<keyword evidence="1" id="KW-0143">Chaperone</keyword>
<evidence type="ECO:0000256" key="2">
    <source>
        <dbReference type="SAM" id="MobiDB-lite"/>
    </source>
</evidence>
<reference evidence="3" key="1">
    <citation type="submission" date="2020-11" db="EMBL/GenBank/DDBJ databases">
        <authorList>
            <person name="Tran Van P."/>
        </authorList>
    </citation>
    <scope>NUCLEOTIDE SEQUENCE</scope>
</reference>
<dbReference type="GO" id="GO:0005739">
    <property type="term" value="C:mitochondrion"/>
    <property type="evidence" value="ECO:0007669"/>
    <property type="project" value="GOC"/>
</dbReference>
<dbReference type="OrthoDB" id="18010at2759"/>
<dbReference type="Pfam" id="PF11875">
    <property type="entry name" value="DnaJ-like_C11_C"/>
    <property type="match status" value="1"/>
</dbReference>
<dbReference type="InterPro" id="IPR055225">
    <property type="entry name" value="DNAJC11-like_beta-barrel"/>
</dbReference>
<dbReference type="Pfam" id="PF22774">
    <property type="entry name" value="DNAJC11_beta-barrel"/>
    <property type="match status" value="1"/>
</dbReference>
<feature type="compositionally biased region" description="Acidic residues" evidence="2">
    <location>
        <begin position="1"/>
        <end position="11"/>
    </location>
</feature>